<dbReference type="PANTHER" id="PTHR11347">
    <property type="entry name" value="CYCLIC NUCLEOTIDE PHOSPHODIESTERASE"/>
    <property type="match status" value="1"/>
</dbReference>
<feature type="binding site" evidence="6">
    <location>
        <begin position="303"/>
        <end position="307"/>
    </location>
    <ligand>
        <name>AMP</name>
        <dbReference type="ChEBI" id="CHEBI:456215"/>
    </ligand>
</feature>
<dbReference type="FunFam" id="3.30.450.40:FF:000007">
    <property type="entry name" value="Phosphodiesterase"/>
    <property type="match status" value="1"/>
</dbReference>
<feature type="binding site" evidence="7">
    <location>
        <position position="345"/>
    </location>
    <ligand>
        <name>Zn(2+)</name>
        <dbReference type="ChEBI" id="CHEBI:29105"/>
        <label>1</label>
    </ligand>
</feature>
<dbReference type="InterPro" id="IPR036971">
    <property type="entry name" value="PDEase_catalytic_dom_sf"/>
</dbReference>
<dbReference type="GO" id="GO:0046872">
    <property type="term" value="F:metal ion binding"/>
    <property type="evidence" value="ECO:0007669"/>
    <property type="project" value="UniProtKB-KW"/>
</dbReference>
<comment type="similarity">
    <text evidence="1 8">Belongs to the cyclic nucleotide phosphodiesterase family.</text>
</comment>
<dbReference type="Gene3D" id="1.10.1300.10">
    <property type="entry name" value="3'5'-cyclic nucleotide phosphodiesterase, catalytic domain"/>
    <property type="match status" value="1"/>
</dbReference>
<feature type="binding site" evidence="7">
    <location>
        <position position="346"/>
    </location>
    <ligand>
        <name>Zn(2+)</name>
        <dbReference type="ChEBI" id="CHEBI:29105"/>
        <label>2</label>
    </ligand>
</feature>
<evidence type="ECO:0000256" key="5">
    <source>
        <dbReference type="PIRSR" id="PIRSR623088-1"/>
    </source>
</evidence>
<evidence type="ECO:0000256" key="2">
    <source>
        <dbReference type="ARBA" id="ARBA00022535"/>
    </source>
</evidence>
<name>A0A0K2T0H8_LEPSM</name>
<proteinExistence type="inferred from homology"/>
<accession>A0A0K2T0H8</accession>
<keyword evidence="4 8" id="KW-0378">Hydrolase</keyword>
<evidence type="ECO:0000313" key="10">
    <source>
        <dbReference type="EMBL" id="CDW19310.1"/>
    </source>
</evidence>
<dbReference type="SMART" id="SM00471">
    <property type="entry name" value="HDc"/>
    <property type="match status" value="1"/>
</dbReference>
<evidence type="ECO:0000256" key="1">
    <source>
        <dbReference type="ARBA" id="ARBA00007648"/>
    </source>
</evidence>
<keyword evidence="2" id="KW-0140">cGMP</keyword>
<dbReference type="InterPro" id="IPR023088">
    <property type="entry name" value="PDEase"/>
</dbReference>
<feature type="binding site" evidence="6">
    <location>
        <position position="457"/>
    </location>
    <ligand>
        <name>AMP</name>
        <dbReference type="ChEBI" id="CHEBI:456215"/>
    </ligand>
</feature>
<dbReference type="CDD" id="cd00077">
    <property type="entry name" value="HDc"/>
    <property type="match status" value="1"/>
</dbReference>
<dbReference type="SUPFAM" id="SSF55781">
    <property type="entry name" value="GAF domain-like"/>
    <property type="match status" value="1"/>
</dbReference>
<evidence type="ECO:0000259" key="9">
    <source>
        <dbReference type="PROSITE" id="PS51845"/>
    </source>
</evidence>
<feature type="domain" description="PDEase" evidence="9">
    <location>
        <begin position="225"/>
        <end position="551"/>
    </location>
</feature>
<dbReference type="InterPro" id="IPR029016">
    <property type="entry name" value="GAF-like_dom_sf"/>
</dbReference>
<comment type="cofactor">
    <cofactor evidence="8">
        <name>a divalent metal cation</name>
        <dbReference type="ChEBI" id="CHEBI:60240"/>
    </cofactor>
    <text evidence="8">Binds 2 divalent metal cations per subunit. Site 1 may preferentially bind zinc ions, while site 2 has a preference for magnesium and/or manganese ions.</text>
</comment>
<organism evidence="10">
    <name type="scientific">Lepeophtheirus salmonis</name>
    <name type="common">Salmon louse</name>
    <name type="synonym">Caligus salmonis</name>
    <dbReference type="NCBI Taxonomy" id="72036"/>
    <lineage>
        <taxon>Eukaryota</taxon>
        <taxon>Metazoa</taxon>
        <taxon>Ecdysozoa</taxon>
        <taxon>Arthropoda</taxon>
        <taxon>Crustacea</taxon>
        <taxon>Multicrustacea</taxon>
        <taxon>Hexanauplia</taxon>
        <taxon>Copepoda</taxon>
        <taxon>Siphonostomatoida</taxon>
        <taxon>Caligidae</taxon>
        <taxon>Lepeophtheirus</taxon>
    </lineage>
</organism>
<feature type="binding site" evidence="6">
    <location>
        <position position="508"/>
    </location>
    <ligand>
        <name>AMP</name>
        <dbReference type="ChEBI" id="CHEBI:456215"/>
    </ligand>
</feature>
<evidence type="ECO:0000256" key="3">
    <source>
        <dbReference type="ARBA" id="ARBA00022723"/>
    </source>
</evidence>
<dbReference type="OrthoDB" id="295473at2759"/>
<dbReference type="FunFam" id="1.10.1300.10:FF:000003">
    <property type="entry name" value="Phosphodiesterase"/>
    <property type="match status" value="1"/>
</dbReference>
<dbReference type="InterPro" id="IPR002073">
    <property type="entry name" value="PDEase_catalytic_dom"/>
</dbReference>
<dbReference type="SMART" id="SM00065">
    <property type="entry name" value="GAF"/>
    <property type="match status" value="1"/>
</dbReference>
<dbReference type="PRINTS" id="PR00387">
    <property type="entry name" value="PDIESTERASE1"/>
</dbReference>
<dbReference type="InterPro" id="IPR003607">
    <property type="entry name" value="HD/PDEase_dom"/>
</dbReference>
<dbReference type="SUPFAM" id="SSF109604">
    <property type="entry name" value="HD-domain/PDEase-like"/>
    <property type="match status" value="1"/>
</dbReference>
<dbReference type="GO" id="GO:0004114">
    <property type="term" value="F:3',5'-cyclic-nucleotide phosphodiesterase activity"/>
    <property type="evidence" value="ECO:0007669"/>
    <property type="project" value="InterPro"/>
</dbReference>
<sequence length="585" mass="66896">EGHSSSRREKRVALSILETKTIYEEEKRLRNQCQSLLHVARKLFTHLDDVSVLLRQIMDEARNLTRAEKCSLFLVDNTNQELVAKVFDGDIPGCQSRHEEVGREVRIPLNEGIAGYVAQSGETLNIRDAQNHPLFYNGIDKNTGFKTKNILCFPIKDESQVIGVAELCNKSPGAYFTRFDEEIANAFSAYCGLSIMHSLMYKKVADAQHRSKLSNELMMYHMKVADDEVFRLAQEDSIAPLQIHCDFQNFSFCPRVIENQRTASVMLEMFQGCGMIRRWRIPRDTLARFILMVKRGYRDPPYHNWMHAFSVAHFCYLLFVNVGLIENKIISELEGLALLVACLCHDLDHRGTNNSFQVASNSVLAALYSSEGSVMERHHFAQAMCILNTEGCNILENLDDKDYTLCLDLLREFILATDLAHHLRIEEDIRQMSLDGYDSGNRQHHTLLTSLLMSSCDIADQTKNWDNSKLIAELVYSEFFSQGDLEKAMGNKPVPMMDRERACIPKLQIEFIDGIACPIYELLYAIFPETKYVYDSVQLNRQCWVRANEALTKRGRNGTGNVKDIFQDSEIEEEVLEAIRNVGID</sequence>
<feature type="binding site" evidence="7">
    <location>
        <position position="307"/>
    </location>
    <ligand>
        <name>Zn(2+)</name>
        <dbReference type="ChEBI" id="CHEBI:29105"/>
        <label>1</label>
    </ligand>
</feature>
<evidence type="ECO:0000256" key="6">
    <source>
        <dbReference type="PIRSR" id="PIRSR623088-2"/>
    </source>
</evidence>
<dbReference type="InterPro" id="IPR023174">
    <property type="entry name" value="PDEase_CS"/>
</dbReference>
<dbReference type="PROSITE" id="PS00126">
    <property type="entry name" value="PDEASE_I_1"/>
    <property type="match status" value="1"/>
</dbReference>
<dbReference type="Pfam" id="PF01590">
    <property type="entry name" value="GAF"/>
    <property type="match status" value="1"/>
</dbReference>
<dbReference type="Pfam" id="PF00233">
    <property type="entry name" value="PDEase_I"/>
    <property type="match status" value="1"/>
</dbReference>
<dbReference type="Gene3D" id="3.30.450.40">
    <property type="match status" value="1"/>
</dbReference>
<feature type="binding site" evidence="6">
    <location>
        <position position="346"/>
    </location>
    <ligand>
        <name>AMP</name>
        <dbReference type="ChEBI" id="CHEBI:456215"/>
    </ligand>
</feature>
<reference evidence="10" key="1">
    <citation type="submission" date="2014-05" db="EMBL/GenBank/DDBJ databases">
        <authorList>
            <person name="Chronopoulou M."/>
        </authorList>
    </citation>
    <scope>NUCLEOTIDE SEQUENCE</scope>
    <source>
        <tissue evidence="10">Whole organism</tissue>
    </source>
</reference>
<dbReference type="InterPro" id="IPR003018">
    <property type="entry name" value="GAF"/>
</dbReference>
<feature type="binding site" evidence="7">
    <location>
        <position position="457"/>
    </location>
    <ligand>
        <name>Zn(2+)</name>
        <dbReference type="ChEBI" id="CHEBI:29105"/>
        <label>1</label>
    </ligand>
</feature>
<evidence type="ECO:0000256" key="8">
    <source>
        <dbReference type="RuleBase" id="RU363067"/>
    </source>
</evidence>
<feature type="non-terminal residue" evidence="10">
    <location>
        <position position="1"/>
    </location>
</feature>
<evidence type="ECO:0000256" key="4">
    <source>
        <dbReference type="ARBA" id="ARBA00022801"/>
    </source>
</evidence>
<feature type="binding site" evidence="7">
    <location>
        <position position="346"/>
    </location>
    <ligand>
        <name>Zn(2+)</name>
        <dbReference type="ChEBI" id="CHEBI:29105"/>
        <label>1</label>
    </ligand>
</feature>
<dbReference type="EMBL" id="HACA01001949">
    <property type="protein sequence ID" value="CDW19310.1"/>
    <property type="molecule type" value="Transcribed_RNA"/>
</dbReference>
<evidence type="ECO:0000256" key="7">
    <source>
        <dbReference type="PIRSR" id="PIRSR623088-3"/>
    </source>
</evidence>
<dbReference type="GO" id="GO:0007165">
    <property type="term" value="P:signal transduction"/>
    <property type="evidence" value="ECO:0007669"/>
    <property type="project" value="InterPro"/>
</dbReference>
<dbReference type="PROSITE" id="PS51845">
    <property type="entry name" value="PDEASE_I_2"/>
    <property type="match status" value="1"/>
</dbReference>
<dbReference type="EC" id="3.1.4.-" evidence="8"/>
<dbReference type="AlphaFoldDB" id="A0A0K2T0H8"/>
<protein>
    <recommendedName>
        <fullName evidence="8">Phosphodiesterase</fullName>
        <ecNumber evidence="8">3.1.4.-</ecNumber>
    </recommendedName>
</protein>
<feature type="active site" description="Proton donor" evidence="5">
    <location>
        <position position="303"/>
    </location>
</feature>
<keyword evidence="3 7" id="KW-0479">Metal-binding</keyword>